<feature type="transmembrane region" description="Helical" evidence="1">
    <location>
        <begin position="72"/>
        <end position="90"/>
    </location>
</feature>
<evidence type="ECO:0000313" key="2">
    <source>
        <dbReference type="EMBL" id="PCS07946.1"/>
    </source>
</evidence>
<name>A0A2A5S382_9LACT</name>
<keyword evidence="1" id="KW-1133">Transmembrane helix</keyword>
<keyword evidence="1" id="KW-0472">Membrane</keyword>
<feature type="transmembrane region" description="Helical" evidence="1">
    <location>
        <begin position="33"/>
        <end position="51"/>
    </location>
</feature>
<keyword evidence="1" id="KW-0812">Transmembrane</keyword>
<feature type="transmembrane region" description="Helical" evidence="1">
    <location>
        <begin position="148"/>
        <end position="169"/>
    </location>
</feature>
<reference evidence="2 3" key="1">
    <citation type="submission" date="2014-12" db="EMBL/GenBank/DDBJ databases">
        <title>Draft genome sequences of 10 type strains of Lactococcus.</title>
        <authorList>
            <person name="Sun Z."/>
            <person name="Zhong Z."/>
            <person name="Liu W."/>
            <person name="Zhang W."/>
            <person name="Zhang H."/>
        </authorList>
    </citation>
    <scope>NUCLEOTIDE SEQUENCE [LARGE SCALE GENOMIC DNA]</scope>
    <source>
        <strain evidence="2 3">DSM 20686</strain>
    </source>
</reference>
<evidence type="ECO:0000256" key="1">
    <source>
        <dbReference type="SAM" id="Phobius"/>
    </source>
</evidence>
<feature type="transmembrane region" description="Helical" evidence="1">
    <location>
        <begin position="190"/>
        <end position="206"/>
    </location>
</feature>
<feature type="transmembrane region" description="Helical" evidence="1">
    <location>
        <begin position="127"/>
        <end position="142"/>
    </location>
</feature>
<organism evidence="2 3">
    <name type="scientific">Pseudolactococcus plantarum</name>
    <dbReference type="NCBI Taxonomy" id="1365"/>
    <lineage>
        <taxon>Bacteria</taxon>
        <taxon>Bacillati</taxon>
        <taxon>Bacillota</taxon>
        <taxon>Bacilli</taxon>
        <taxon>Lactobacillales</taxon>
        <taxon>Streptococcaceae</taxon>
        <taxon>Pseudolactococcus</taxon>
    </lineage>
</organism>
<feature type="transmembrane region" description="Helical" evidence="1">
    <location>
        <begin position="102"/>
        <end position="120"/>
    </location>
</feature>
<dbReference type="Proteomes" id="UP000242246">
    <property type="component" value="Unassembled WGS sequence"/>
</dbReference>
<keyword evidence="3" id="KW-1185">Reference proteome</keyword>
<comment type="caution">
    <text evidence="2">The sequence shown here is derived from an EMBL/GenBank/DDBJ whole genome shotgun (WGS) entry which is preliminary data.</text>
</comment>
<evidence type="ECO:0000313" key="3">
    <source>
        <dbReference type="Proteomes" id="UP000242246"/>
    </source>
</evidence>
<dbReference type="AlphaFoldDB" id="A0A2A5S382"/>
<sequence length="284" mass="33619">MKGILKKNIEKSFWVLMLIFFIFTRGFNLFANIRFFLVMLGSLRYIIYYVCKVRTDKYAKWLIKIKRFGLDFLLLIPCITLVEFLYQFNILDLKDKVILDDFLLTFFGLFLLIRILLLSLSIRFRELVILIIVVYVIGYIKPEWWTGISLLSALVTVLYSEDIMIFFVPEEIKKDQLPYSLKIKFMRGRIILLVYNVIIYFSLIISKELSDKGVVERLALEMNKNKIEGSDYKIPTSDMILSLSIIRIILLAIFAFFAIVLYRKVIKSYIRRIIDKENIVMKSD</sequence>
<proteinExistence type="predicted"/>
<protein>
    <submittedName>
        <fullName evidence="2">Uncharacterized protein</fullName>
    </submittedName>
</protein>
<gene>
    <name evidence="2" type="ORF">RU87_GL000682</name>
</gene>
<feature type="transmembrane region" description="Helical" evidence="1">
    <location>
        <begin position="12"/>
        <end position="27"/>
    </location>
</feature>
<accession>A0A2A5S382</accession>
<feature type="transmembrane region" description="Helical" evidence="1">
    <location>
        <begin position="239"/>
        <end position="262"/>
    </location>
</feature>
<dbReference type="EMBL" id="JXJX01000002">
    <property type="protein sequence ID" value="PCS07946.1"/>
    <property type="molecule type" value="Genomic_DNA"/>
</dbReference>
<dbReference type="RefSeq" id="WP_068162814.1">
    <property type="nucleotide sequence ID" value="NZ_JXJX01000002.1"/>
</dbReference>
<dbReference type="STRING" id="1348632.GCA_001591745_01120"/>